<dbReference type="OrthoDB" id="3269314at2759"/>
<feature type="compositionally biased region" description="Basic and acidic residues" evidence="1">
    <location>
        <begin position="281"/>
        <end position="295"/>
    </location>
</feature>
<dbReference type="VEuPathDB" id="FungiDB:BD410DRAFT_732578"/>
<dbReference type="AlphaFoldDB" id="A0A4Y7PJJ0"/>
<proteinExistence type="predicted"/>
<keyword evidence="3" id="KW-1185">Reference proteome</keyword>
<feature type="region of interest" description="Disordered" evidence="1">
    <location>
        <begin position="279"/>
        <end position="304"/>
    </location>
</feature>
<evidence type="ECO:0000313" key="3">
    <source>
        <dbReference type="Proteomes" id="UP000294933"/>
    </source>
</evidence>
<feature type="region of interest" description="Disordered" evidence="1">
    <location>
        <begin position="102"/>
        <end position="125"/>
    </location>
</feature>
<evidence type="ECO:0000313" key="2">
    <source>
        <dbReference type="EMBL" id="TDL15547.1"/>
    </source>
</evidence>
<accession>A0A4Y7PJJ0</accession>
<reference evidence="2 3" key="1">
    <citation type="submission" date="2018-06" db="EMBL/GenBank/DDBJ databases">
        <title>A transcriptomic atlas of mushroom development highlights an independent origin of complex multicellularity.</title>
        <authorList>
            <consortium name="DOE Joint Genome Institute"/>
            <person name="Krizsan K."/>
            <person name="Almasi E."/>
            <person name="Merenyi Z."/>
            <person name="Sahu N."/>
            <person name="Viragh M."/>
            <person name="Koszo T."/>
            <person name="Mondo S."/>
            <person name="Kiss B."/>
            <person name="Balint B."/>
            <person name="Kues U."/>
            <person name="Barry K."/>
            <person name="Hegedus J.C."/>
            <person name="Henrissat B."/>
            <person name="Johnson J."/>
            <person name="Lipzen A."/>
            <person name="Ohm R."/>
            <person name="Nagy I."/>
            <person name="Pangilinan J."/>
            <person name="Yan J."/>
            <person name="Xiong Y."/>
            <person name="Grigoriev I.V."/>
            <person name="Hibbett D.S."/>
            <person name="Nagy L.G."/>
        </authorList>
    </citation>
    <scope>NUCLEOTIDE SEQUENCE [LARGE SCALE GENOMIC DNA]</scope>
    <source>
        <strain evidence="2 3">SZMC22713</strain>
    </source>
</reference>
<organism evidence="2 3">
    <name type="scientific">Rickenella mellea</name>
    <dbReference type="NCBI Taxonomy" id="50990"/>
    <lineage>
        <taxon>Eukaryota</taxon>
        <taxon>Fungi</taxon>
        <taxon>Dikarya</taxon>
        <taxon>Basidiomycota</taxon>
        <taxon>Agaricomycotina</taxon>
        <taxon>Agaricomycetes</taxon>
        <taxon>Hymenochaetales</taxon>
        <taxon>Rickenellaceae</taxon>
        <taxon>Rickenella</taxon>
    </lineage>
</organism>
<dbReference type="EMBL" id="ML170271">
    <property type="protein sequence ID" value="TDL15547.1"/>
    <property type="molecule type" value="Genomic_DNA"/>
</dbReference>
<protein>
    <submittedName>
        <fullName evidence="2">Uncharacterized protein</fullName>
    </submittedName>
</protein>
<dbReference type="Proteomes" id="UP000294933">
    <property type="component" value="Unassembled WGS sequence"/>
</dbReference>
<gene>
    <name evidence="2" type="ORF">BD410DRAFT_732578</name>
</gene>
<evidence type="ECO:0000256" key="1">
    <source>
        <dbReference type="SAM" id="MobiDB-lite"/>
    </source>
</evidence>
<feature type="non-terminal residue" evidence="2">
    <location>
        <position position="1"/>
    </location>
</feature>
<dbReference type="STRING" id="50990.A0A4Y7PJJ0"/>
<name>A0A4Y7PJJ0_9AGAM</name>
<sequence>LVSRKFRRVCNVSVKDKWPDPSEERFADGTNEQYYTPNFTEGVKHDGNAALFEKIAELVFEELKVSDKTIREPELNDAKIRWNQSSLVEFAKDKFRQFKNDWKAQEDPEKRRKREKNQRTNRWSQRRDEKYTRLLNVGVPEYKKIHGTDPTILLCADHMSDEASGPEDGEDEIEWKRRMFTTTFGAANPTEEQLKGVKFQEVIKPNWRSEELSAIFHKLRSLWWDSIPAKQQLTYHARRVTDTERNTNLPPLMAPFNFGINNEWLEECRETYAAVIGDWGQHPDPDGFGTKKGENGDADGNQGD</sequence>